<gene>
    <name evidence="2" type="ORF">ATZ35_11140</name>
</gene>
<dbReference type="InterPro" id="IPR003776">
    <property type="entry name" value="YcaO-like_dom"/>
</dbReference>
<dbReference type="PANTHER" id="PTHR37809">
    <property type="entry name" value="RIBOSOMAL PROTEIN S12 METHYLTHIOTRANSFERASE ACCESSORY FACTOR YCAO"/>
    <property type="match status" value="1"/>
</dbReference>
<dbReference type="RefSeq" id="WP_208927312.1">
    <property type="nucleotide sequence ID" value="NZ_CP013655.1"/>
</dbReference>
<dbReference type="Proteomes" id="UP000067523">
    <property type="component" value="Chromosome"/>
</dbReference>
<organism evidence="2 3">
    <name type="scientific">Enterococcus rotai</name>
    <dbReference type="NCBI Taxonomy" id="118060"/>
    <lineage>
        <taxon>Bacteria</taxon>
        <taxon>Bacillati</taxon>
        <taxon>Bacillota</taxon>
        <taxon>Bacilli</taxon>
        <taxon>Lactobacillales</taxon>
        <taxon>Enterococcaceae</taxon>
        <taxon>Enterococcus</taxon>
    </lineage>
</organism>
<evidence type="ECO:0000313" key="3">
    <source>
        <dbReference type="Proteomes" id="UP000067523"/>
    </source>
</evidence>
<proteinExistence type="predicted"/>
<evidence type="ECO:0000313" key="2">
    <source>
        <dbReference type="EMBL" id="ALS37684.1"/>
    </source>
</evidence>
<keyword evidence="3" id="KW-1185">Reference proteome</keyword>
<reference evidence="3" key="1">
    <citation type="submission" date="2015-12" db="EMBL/GenBank/DDBJ databases">
        <authorList>
            <person name="Lauer A."/>
            <person name="Humrighouse B."/>
            <person name="Loparev V."/>
            <person name="Shewmaker P.L."/>
            <person name="Whitney A.M."/>
            <person name="McLaughlin R.W."/>
        </authorList>
    </citation>
    <scope>NUCLEOTIDE SEQUENCE [LARGE SCALE GENOMIC DNA]</scope>
    <source>
        <strain evidence="3">LMG 26678</strain>
    </source>
</reference>
<name>A0A0U2VWM9_9ENTE</name>
<dbReference type="AlphaFoldDB" id="A0A0U2VWM9"/>
<dbReference type="PROSITE" id="PS51664">
    <property type="entry name" value="YCAO"/>
    <property type="match status" value="1"/>
</dbReference>
<accession>A0A0U2VWM9</accession>
<dbReference type="Gene3D" id="3.30.1330.230">
    <property type="match status" value="1"/>
</dbReference>
<dbReference type="PANTHER" id="PTHR37809:SF1">
    <property type="entry name" value="RIBOSOMAL PROTEIN S12 METHYLTHIOTRANSFERASE ACCESSORY FACTOR YCAO"/>
    <property type="match status" value="1"/>
</dbReference>
<evidence type="ECO:0000259" key="1">
    <source>
        <dbReference type="PROSITE" id="PS51664"/>
    </source>
</evidence>
<feature type="domain" description="YcaO" evidence="1">
    <location>
        <begin position="160"/>
        <end position="516"/>
    </location>
</feature>
<dbReference type="Pfam" id="PF02624">
    <property type="entry name" value="YcaO"/>
    <property type="match status" value="1"/>
</dbReference>
<sequence length="516" mass="60716">MKVTDRYLFSSKEIKKIQKECILTNLKYNKKLDLMDNELEEYNHCQIIASIVNEHKNVQGTLFPVYYEILFDNINIIKHQSLPLFLTQKNVGNFWGSVAISENLRVNQNPNLTTLIKELFDNKYGIFSNIYKDISSIEYAMVGVEFKPFMSENTIETGYGRGKSFEEAETQAILEALERLAMYRSENKANRYLVKDGLKNTILLQEFQKIKDEEIEFIEVYNLKSKTLEWLPKQLFIFNEKMDSLAVLETSNGMALGSTYYESLLFSLLEFIERDSFLVYWHKQITLRRVNKKSLNEQQQNVISQFETHNKKVYLFDMRFDIDIPTILALVISFDEKPATYVSSASHINHTIAVDNALKEVIVAHNIYRNNPITGEKKFVKKEDVQKLSDHFNYYSGYESIELYQHLLDTEQEYDIAELFEGKPTIKTDKEAVEYILEKLSFIQDIYCCNYEMEVLNQIGFSCTKVIIPEMQTMYFGYKNRRINIKRIDQAIDQSIYKNQIKYEEGEFYDEPHPFP</sequence>
<dbReference type="EMBL" id="CP013655">
    <property type="protein sequence ID" value="ALS37684.1"/>
    <property type="molecule type" value="Genomic_DNA"/>
</dbReference>
<dbReference type="KEGG" id="erx:ATZ35_11140"/>
<dbReference type="STRING" id="118060.ATZ35_11140"/>
<protein>
    <recommendedName>
        <fullName evidence="1">YcaO domain-containing protein</fullName>
    </recommendedName>
</protein>